<feature type="non-terminal residue" evidence="2">
    <location>
        <position position="1"/>
    </location>
</feature>
<accession>A0A6J4L1I6</accession>
<sequence>ERRRPQLGHRLRHRRAGLRRAHVRGLGGHQGRALRGRLDGPAARAAPRERAAAGGPSRAARRRPRLPDPAAAPGRGGGADRRVGAGRRLRGALGDLAGRDLRRPGPAGWHHAARPGRGRRRAGHGLRPRGAGQGVRAARRRQGRGVHRRHGPAAGRPGRCAARGGPARRV</sequence>
<organism evidence="2">
    <name type="scientific">uncultured Frankineae bacterium</name>
    <dbReference type="NCBI Taxonomy" id="437475"/>
    <lineage>
        <taxon>Bacteria</taxon>
        <taxon>Bacillati</taxon>
        <taxon>Actinomycetota</taxon>
        <taxon>Actinomycetes</taxon>
        <taxon>Frankiales</taxon>
        <taxon>environmental samples</taxon>
    </lineage>
</organism>
<proteinExistence type="predicted"/>
<protein>
    <submittedName>
        <fullName evidence="2">Uncharacterized protein</fullName>
    </submittedName>
</protein>
<dbReference type="EMBL" id="CADCUE010000059">
    <property type="protein sequence ID" value="CAA9320632.1"/>
    <property type="molecule type" value="Genomic_DNA"/>
</dbReference>
<dbReference type="AlphaFoldDB" id="A0A6J4L1I6"/>
<evidence type="ECO:0000313" key="2">
    <source>
        <dbReference type="EMBL" id="CAA9320632.1"/>
    </source>
</evidence>
<feature type="compositionally biased region" description="Basic residues" evidence="1">
    <location>
        <begin position="1"/>
        <end position="23"/>
    </location>
</feature>
<reference evidence="2" key="1">
    <citation type="submission" date="2020-02" db="EMBL/GenBank/DDBJ databases">
        <authorList>
            <person name="Meier V. D."/>
        </authorList>
    </citation>
    <scope>NUCLEOTIDE SEQUENCE</scope>
    <source>
        <strain evidence="2">AVDCRST_MAG16</strain>
    </source>
</reference>
<feature type="compositionally biased region" description="Basic residues" evidence="1">
    <location>
        <begin position="111"/>
        <end position="127"/>
    </location>
</feature>
<feature type="compositionally biased region" description="Basic residues" evidence="1">
    <location>
        <begin position="137"/>
        <end position="151"/>
    </location>
</feature>
<feature type="compositionally biased region" description="Low complexity" evidence="1">
    <location>
        <begin position="152"/>
        <end position="170"/>
    </location>
</feature>
<feature type="non-terminal residue" evidence="2">
    <location>
        <position position="170"/>
    </location>
</feature>
<gene>
    <name evidence="2" type="ORF">AVDCRST_MAG16-779</name>
</gene>
<name>A0A6J4L1I6_9ACTN</name>
<evidence type="ECO:0000256" key="1">
    <source>
        <dbReference type="SAM" id="MobiDB-lite"/>
    </source>
</evidence>
<feature type="region of interest" description="Disordered" evidence="1">
    <location>
        <begin position="1"/>
        <end position="170"/>
    </location>
</feature>